<keyword evidence="8 12" id="KW-0256">Endoplasmic reticulum</keyword>
<evidence type="ECO:0000313" key="17">
    <source>
        <dbReference type="EnsemblMetazoa" id="SMAR004228-PA"/>
    </source>
</evidence>
<keyword evidence="9 12" id="KW-1133">Transmembrane helix</keyword>
<dbReference type="PANTHER" id="PTHR12640">
    <property type="entry name" value="RIBOPHORIN II"/>
    <property type="match status" value="1"/>
</dbReference>
<evidence type="ECO:0000259" key="15">
    <source>
        <dbReference type="Pfam" id="PF23861"/>
    </source>
</evidence>
<feature type="domain" description="Ribophorin II third" evidence="14">
    <location>
        <begin position="427"/>
        <end position="552"/>
    </location>
</feature>
<evidence type="ECO:0000256" key="9">
    <source>
        <dbReference type="ARBA" id="ARBA00022989"/>
    </source>
</evidence>
<protein>
    <recommendedName>
        <fullName evidence="5 12">Dolichyl-diphosphooligosaccharide--protein glycosyltransferase subunit 2</fullName>
    </recommendedName>
    <alternativeName>
        <fullName evidence="12">Ribophorin-2</fullName>
    </alternativeName>
</protein>
<dbReference type="eggNOG" id="KOG2447">
    <property type="taxonomic scope" value="Eukaryota"/>
</dbReference>
<dbReference type="OMA" id="QEHETIY"/>
<evidence type="ECO:0000256" key="11">
    <source>
        <dbReference type="ARBA" id="ARBA00046750"/>
    </source>
</evidence>
<dbReference type="EMBL" id="AFFK01019032">
    <property type="status" value="NOT_ANNOTATED_CDS"/>
    <property type="molecule type" value="Genomic_DNA"/>
</dbReference>
<dbReference type="Pfam" id="PF23861">
    <property type="entry name" value="Ribophorin_II_2nd"/>
    <property type="match status" value="1"/>
</dbReference>
<feature type="transmembrane region" description="Helical" evidence="12">
    <location>
        <begin position="651"/>
        <end position="669"/>
    </location>
</feature>
<accession>T1ISZ1</accession>
<dbReference type="InterPro" id="IPR056790">
    <property type="entry name" value="Ribophorin_II_C"/>
</dbReference>
<feature type="domain" description="Ribophorin II C-terminal" evidence="16">
    <location>
        <begin position="578"/>
        <end position="675"/>
    </location>
</feature>
<feature type="domain" description="Ribophorin II N-terminal" evidence="13">
    <location>
        <begin position="73"/>
        <end position="306"/>
    </location>
</feature>
<evidence type="ECO:0000256" key="5">
    <source>
        <dbReference type="ARBA" id="ARBA00017612"/>
    </source>
</evidence>
<keyword evidence="10 12" id="KW-0472">Membrane</keyword>
<reference evidence="17" key="2">
    <citation type="submission" date="2015-02" db="UniProtKB">
        <authorList>
            <consortium name="EnsemblMetazoa"/>
        </authorList>
    </citation>
    <scope>IDENTIFICATION</scope>
</reference>
<keyword evidence="18" id="KW-1185">Reference proteome</keyword>
<dbReference type="PhylomeDB" id="T1ISZ1"/>
<dbReference type="GO" id="GO:0008250">
    <property type="term" value="C:oligosaccharyltransferase complex"/>
    <property type="evidence" value="ECO:0007669"/>
    <property type="project" value="UniProtKB-UniRule"/>
</dbReference>
<dbReference type="Proteomes" id="UP000014500">
    <property type="component" value="Unassembled WGS sequence"/>
</dbReference>
<dbReference type="HOGENOM" id="CLU_017104_0_0_1"/>
<evidence type="ECO:0000256" key="10">
    <source>
        <dbReference type="ARBA" id="ARBA00023136"/>
    </source>
</evidence>
<dbReference type="PANTHER" id="PTHR12640:SF0">
    <property type="entry name" value="DOLICHYL-DIPHOSPHOOLIGOSACCHARIDE--PROTEIN GLYCOSYLTRANSFERASE SUBUNIT 2"/>
    <property type="match status" value="1"/>
</dbReference>
<dbReference type="EnsemblMetazoa" id="SMAR004228-RA">
    <property type="protein sequence ID" value="SMAR004228-PA"/>
    <property type="gene ID" value="SMAR004228"/>
</dbReference>
<evidence type="ECO:0000256" key="12">
    <source>
        <dbReference type="RuleBase" id="RU366029"/>
    </source>
</evidence>
<comment type="subcellular location">
    <subcellularLocation>
        <location evidence="2 12">Endoplasmic reticulum membrane</location>
        <topology evidence="2 12">Multi-pass membrane protein</topology>
    </subcellularLocation>
</comment>
<sequence>MQPTLANHGRTDQIRGAFRLVVWNAAFSATALLETGATGCVKSNSRNKHLQYFGNSIFLTLSHFINCTPTSYLTSNDRIYLKNVLESAKPYQDLQSVYYSVLGLKLLGETITNAQEMCNFAKTKLDAGNVESLYFASGIIKAIANCQISFPANAENVLNAAITDESAVQDLYYVTFALKNIGYKVDSVKISKVLNTALKKEDNALNLGYAFHMGTVLTDPNPLFERIEDAIVQADEVNGKLAQFEGGLSITAIVISGIYKLADRVKKPPALDADKCTKFANYFMSRKRVQVIRAAYYILDVINILANNKYHIPIVVSLVSKTAVSTSDPTVQVRVTNLLGGALGALKVSMEKAVNTLSEVVVKETPLLEVKSDKTLYEFNFMQSKPSSGFYKLHMSAIPVQSDNRLVGNKGSIVEVKVMTQIAVEGLEVGTVDVDQTTTPKLHRVQHPTKLSGILEIDYHQKLQMKFNLLDKVAGKNMLAHQVFVRLINLKTKQEIIFVAEPDSSRIYKFDLDINSKAKELGYLSGRYQLDLIVGDAVVANPFSWSICDLDLSFPEGVSGGKSDGNQYAPKPEIKHVFRQPEVRPSSVVSNSFTVLALAPLLLLILLWIKVGINLSNFKFDIGTLGFHLGLAAIFCLFIVFWLQLNMFTTLKYLTLIGTVTFLCGHRMLSRIAADK</sequence>
<dbReference type="AlphaFoldDB" id="T1ISZ1"/>
<feature type="transmembrane region" description="Helical" evidence="12">
    <location>
        <begin position="593"/>
        <end position="613"/>
    </location>
</feature>
<evidence type="ECO:0000256" key="6">
    <source>
        <dbReference type="ARBA" id="ARBA00022692"/>
    </source>
</evidence>
<dbReference type="Pfam" id="PF05817">
    <property type="entry name" value="Ribophorin_II"/>
    <property type="match status" value="1"/>
</dbReference>
<evidence type="ECO:0000259" key="16">
    <source>
        <dbReference type="Pfam" id="PF25147"/>
    </source>
</evidence>
<evidence type="ECO:0000256" key="7">
    <source>
        <dbReference type="ARBA" id="ARBA00022729"/>
    </source>
</evidence>
<dbReference type="InterPro" id="IPR008814">
    <property type="entry name" value="Swp1"/>
</dbReference>
<keyword evidence="6 12" id="KW-0812">Transmembrane</keyword>
<dbReference type="InterPro" id="IPR055375">
    <property type="entry name" value="Ribophorin_II_2nd"/>
</dbReference>
<organism evidence="17 18">
    <name type="scientific">Strigamia maritima</name>
    <name type="common">European centipede</name>
    <name type="synonym">Geophilus maritimus</name>
    <dbReference type="NCBI Taxonomy" id="126957"/>
    <lineage>
        <taxon>Eukaryota</taxon>
        <taxon>Metazoa</taxon>
        <taxon>Ecdysozoa</taxon>
        <taxon>Arthropoda</taxon>
        <taxon>Myriapoda</taxon>
        <taxon>Chilopoda</taxon>
        <taxon>Pleurostigmophora</taxon>
        <taxon>Geophilomorpha</taxon>
        <taxon>Linotaeniidae</taxon>
        <taxon>Strigamia</taxon>
    </lineage>
</organism>
<comment type="function">
    <text evidence="1 12">Subunit of the oligosaccharyl transferase (OST) complex that catalyzes the initial transfer of a defined glycan (Glc(3)Man(9)GlcNAc(2) in eukaryotes) from the lipid carrier dolichol-pyrophosphate to an asparagine residue within an Asn-X-Ser/Thr consensus motif in nascent polypeptide chains, the first step in protein N-glycosylation. N-glycosylation occurs cotranslationally and the complex associates with the Sec61 complex at the channel-forming translocon complex that mediates protein translocation across the endoplasmic reticulum (ER). All subunits are required for a maximal enzyme activity.</text>
</comment>
<keyword evidence="7" id="KW-0732">Signal</keyword>
<dbReference type="GO" id="GO:0006487">
    <property type="term" value="P:protein N-linked glycosylation"/>
    <property type="evidence" value="ECO:0007669"/>
    <property type="project" value="UniProtKB-UniRule"/>
</dbReference>
<comment type="subunit">
    <text evidence="11">Component of the oligosaccharyltransferase (OST) complex. OST exists in two different complex forms which contain common core subunits RPN1, RPN2, OST48, OST4, DAD1 and TMEM258, either STT3A or STT3B as catalytic subunits, and form-specific accessory subunits. STT3A complex assembly occurs through the formation of 3 subcomplexes. Subcomplex 1 contains RPN1 and TMEM258, subcomplex 2 contains the STT3A-specific subunits STT3A, DC2/OSTC, and KCP2 as well as the core subunit OST4, and subcomplex 3 contains RPN2, DAD1, and OST48. The STT3A complex can form stable complexes with the Sec61 complex or with both the Sec61 and TRAP complexes. Interacts with DDI2. Interacts with TMEM35A/NACHO.</text>
</comment>
<dbReference type="InterPro" id="IPR055373">
    <property type="entry name" value="Ribophorin_II_N"/>
</dbReference>
<comment type="pathway">
    <text evidence="3 12">Protein modification; protein glycosylation.</text>
</comment>
<evidence type="ECO:0000256" key="2">
    <source>
        <dbReference type="ARBA" id="ARBA00004477"/>
    </source>
</evidence>
<reference evidence="18" key="1">
    <citation type="submission" date="2011-05" db="EMBL/GenBank/DDBJ databases">
        <authorList>
            <person name="Richards S.R."/>
            <person name="Qu J."/>
            <person name="Jiang H."/>
            <person name="Jhangiani S.N."/>
            <person name="Agravi P."/>
            <person name="Goodspeed R."/>
            <person name="Gross S."/>
            <person name="Mandapat C."/>
            <person name="Jackson L."/>
            <person name="Mathew T."/>
            <person name="Pu L."/>
            <person name="Thornton R."/>
            <person name="Saada N."/>
            <person name="Wilczek-Boney K.B."/>
            <person name="Lee S."/>
            <person name="Kovar C."/>
            <person name="Wu Y."/>
            <person name="Scherer S.E."/>
            <person name="Worley K.C."/>
            <person name="Muzny D.M."/>
            <person name="Gibbs R."/>
        </authorList>
    </citation>
    <scope>NUCLEOTIDE SEQUENCE</scope>
    <source>
        <strain evidence="18">Brora</strain>
    </source>
</reference>
<evidence type="ECO:0000259" key="14">
    <source>
        <dbReference type="Pfam" id="PF23860"/>
    </source>
</evidence>
<evidence type="ECO:0000259" key="13">
    <source>
        <dbReference type="Pfam" id="PF05817"/>
    </source>
</evidence>
<dbReference type="Pfam" id="PF25147">
    <property type="entry name" value="Ribophorin_II_C"/>
    <property type="match status" value="1"/>
</dbReference>
<feature type="transmembrane region" description="Helical" evidence="12">
    <location>
        <begin position="625"/>
        <end position="645"/>
    </location>
</feature>
<dbReference type="Pfam" id="PF23860">
    <property type="entry name" value="Ribophorin_II_3rd"/>
    <property type="match status" value="1"/>
</dbReference>
<evidence type="ECO:0000256" key="8">
    <source>
        <dbReference type="ARBA" id="ARBA00022824"/>
    </source>
</evidence>
<dbReference type="UniPathway" id="UPA00378"/>
<evidence type="ECO:0000256" key="4">
    <source>
        <dbReference type="ARBA" id="ARBA00009038"/>
    </source>
</evidence>
<evidence type="ECO:0000256" key="1">
    <source>
        <dbReference type="ARBA" id="ARBA00002791"/>
    </source>
</evidence>
<dbReference type="STRING" id="126957.T1ISZ1"/>
<dbReference type="InterPro" id="IPR055374">
    <property type="entry name" value="Ribophorin_II_3rd"/>
</dbReference>
<evidence type="ECO:0000256" key="3">
    <source>
        <dbReference type="ARBA" id="ARBA00004922"/>
    </source>
</evidence>
<name>T1ISZ1_STRMM</name>
<evidence type="ECO:0000313" key="18">
    <source>
        <dbReference type="Proteomes" id="UP000014500"/>
    </source>
</evidence>
<proteinExistence type="inferred from homology"/>
<feature type="domain" description="Ribophorin II second" evidence="15">
    <location>
        <begin position="314"/>
        <end position="418"/>
    </location>
</feature>
<comment type="similarity">
    <text evidence="4 12">Belongs to the SWP1 family.</text>
</comment>